<keyword evidence="2" id="KW-1185">Reference proteome</keyword>
<reference evidence="1" key="2">
    <citation type="submission" date="2022-01" db="EMBL/GenBank/DDBJ databases">
        <authorList>
            <person name="Yamashiro T."/>
            <person name="Shiraishi A."/>
            <person name="Satake H."/>
            <person name="Nakayama K."/>
        </authorList>
    </citation>
    <scope>NUCLEOTIDE SEQUENCE</scope>
</reference>
<gene>
    <name evidence="1" type="ORF">Tco_0751391</name>
</gene>
<protein>
    <submittedName>
        <fullName evidence="1">Uncharacterized protein</fullName>
    </submittedName>
</protein>
<sequence>MGKIREVLDHCNNVVLELTFAKTNEMLKEEIPRLVNLAVNHDREIAPTNNTTLNLYPTTSSTTATTSTNDMQHQLYLTMKSNAQDQAVDPELWDILKAKFEKP</sequence>
<dbReference type="EMBL" id="BQNB010011007">
    <property type="protein sequence ID" value="GJS84850.1"/>
    <property type="molecule type" value="Genomic_DNA"/>
</dbReference>
<name>A0ABQ4Z6Z5_9ASTR</name>
<evidence type="ECO:0000313" key="1">
    <source>
        <dbReference type="EMBL" id="GJS84850.1"/>
    </source>
</evidence>
<dbReference type="Proteomes" id="UP001151760">
    <property type="component" value="Unassembled WGS sequence"/>
</dbReference>
<evidence type="ECO:0000313" key="2">
    <source>
        <dbReference type="Proteomes" id="UP001151760"/>
    </source>
</evidence>
<accession>A0ABQ4Z6Z5</accession>
<organism evidence="1 2">
    <name type="scientific">Tanacetum coccineum</name>
    <dbReference type="NCBI Taxonomy" id="301880"/>
    <lineage>
        <taxon>Eukaryota</taxon>
        <taxon>Viridiplantae</taxon>
        <taxon>Streptophyta</taxon>
        <taxon>Embryophyta</taxon>
        <taxon>Tracheophyta</taxon>
        <taxon>Spermatophyta</taxon>
        <taxon>Magnoliopsida</taxon>
        <taxon>eudicotyledons</taxon>
        <taxon>Gunneridae</taxon>
        <taxon>Pentapetalae</taxon>
        <taxon>asterids</taxon>
        <taxon>campanulids</taxon>
        <taxon>Asterales</taxon>
        <taxon>Asteraceae</taxon>
        <taxon>Asteroideae</taxon>
        <taxon>Anthemideae</taxon>
        <taxon>Anthemidinae</taxon>
        <taxon>Tanacetum</taxon>
    </lineage>
</organism>
<proteinExistence type="predicted"/>
<reference evidence="1" key="1">
    <citation type="journal article" date="2022" name="Int. J. Mol. Sci.">
        <title>Draft Genome of Tanacetum Coccineum: Genomic Comparison of Closely Related Tanacetum-Family Plants.</title>
        <authorList>
            <person name="Yamashiro T."/>
            <person name="Shiraishi A."/>
            <person name="Nakayama K."/>
            <person name="Satake H."/>
        </authorList>
    </citation>
    <scope>NUCLEOTIDE SEQUENCE</scope>
</reference>
<comment type="caution">
    <text evidence="1">The sequence shown here is derived from an EMBL/GenBank/DDBJ whole genome shotgun (WGS) entry which is preliminary data.</text>
</comment>